<name>A0A813JJ27_POLGL</name>
<comment type="caution">
    <text evidence="2">The sequence shown here is derived from an EMBL/GenBank/DDBJ whole genome shotgun (WGS) entry which is preliminary data.</text>
</comment>
<evidence type="ECO:0000256" key="1">
    <source>
        <dbReference type="SAM" id="MobiDB-lite"/>
    </source>
</evidence>
<accession>A0A813JJ27</accession>
<proteinExistence type="predicted"/>
<evidence type="ECO:0000313" key="3">
    <source>
        <dbReference type="Proteomes" id="UP000626109"/>
    </source>
</evidence>
<dbReference type="EMBL" id="CAJNNW010025691">
    <property type="protein sequence ID" value="CAE8678473.1"/>
    <property type="molecule type" value="Genomic_DNA"/>
</dbReference>
<dbReference type="Pfam" id="PF10175">
    <property type="entry name" value="MPP6"/>
    <property type="match status" value="1"/>
</dbReference>
<reference evidence="2" key="1">
    <citation type="submission" date="2021-02" db="EMBL/GenBank/DDBJ databases">
        <authorList>
            <person name="Dougan E. K."/>
            <person name="Rhodes N."/>
            <person name="Thang M."/>
            <person name="Chan C."/>
        </authorList>
    </citation>
    <scope>NUCLEOTIDE SEQUENCE</scope>
</reference>
<dbReference type="Proteomes" id="UP000626109">
    <property type="component" value="Unassembled WGS sequence"/>
</dbReference>
<feature type="compositionally biased region" description="Low complexity" evidence="1">
    <location>
        <begin position="68"/>
        <end position="83"/>
    </location>
</feature>
<evidence type="ECO:0000313" key="2">
    <source>
        <dbReference type="EMBL" id="CAE8678473.1"/>
    </source>
</evidence>
<protein>
    <submittedName>
        <fullName evidence="2">Uncharacterized protein</fullName>
    </submittedName>
</protein>
<organism evidence="2 3">
    <name type="scientific">Polarella glacialis</name>
    <name type="common">Dinoflagellate</name>
    <dbReference type="NCBI Taxonomy" id="89957"/>
    <lineage>
        <taxon>Eukaryota</taxon>
        <taxon>Sar</taxon>
        <taxon>Alveolata</taxon>
        <taxon>Dinophyceae</taxon>
        <taxon>Suessiales</taxon>
        <taxon>Suessiaceae</taxon>
        <taxon>Polarella</taxon>
    </lineage>
</organism>
<feature type="region of interest" description="Disordered" evidence="1">
    <location>
        <begin position="1"/>
        <end position="85"/>
    </location>
</feature>
<dbReference type="AlphaFoldDB" id="A0A813JJ27"/>
<sequence>MADAESGASGSRGQGRNGRWARGATPGEGGDAAAQADIDASEEAMLEAASGMQTLSTGRGRGRGRRGSPGPAGATAKAAAKPSDVPTVAEKAPALSGQIQAFKFMQTAIQEEAQKKANKDALAHREEMQWVVPGFESECQVADTAQEKRSAESTAAPALRLHRRSYKGFNNVVELWMKDQLKKNAETVAQAEEYDQAATLRGMKQRRVGK</sequence>
<gene>
    <name evidence="2" type="ORF">PGLA2088_LOCUS20823</name>
</gene>